<keyword evidence="4" id="KW-1185">Reference proteome</keyword>
<reference evidence="3 4" key="1">
    <citation type="submission" date="2019-02" db="EMBL/GenBank/DDBJ databases">
        <title>Bacterial novel species Mucilaginibacter sp. 17JY9-4 isolated from soil.</title>
        <authorList>
            <person name="Jung H.-Y."/>
        </authorList>
    </citation>
    <scope>NUCLEOTIDE SEQUENCE [LARGE SCALE GENOMIC DNA]</scope>
    <source>
        <strain evidence="3 4">17JY9-4</strain>
    </source>
</reference>
<dbReference type="PANTHER" id="PTHR22901">
    <property type="entry name" value="SIALATE O-ACETYLESTERASE"/>
    <property type="match status" value="1"/>
</dbReference>
<dbReference type="Proteomes" id="UP000293331">
    <property type="component" value="Unassembled WGS sequence"/>
</dbReference>
<dbReference type="InterPro" id="IPR005181">
    <property type="entry name" value="SASA"/>
</dbReference>
<evidence type="ECO:0000313" key="4">
    <source>
        <dbReference type="Proteomes" id="UP000293331"/>
    </source>
</evidence>
<evidence type="ECO:0000259" key="2">
    <source>
        <dbReference type="Pfam" id="PF03629"/>
    </source>
</evidence>
<dbReference type="Pfam" id="PF03629">
    <property type="entry name" value="SASA"/>
    <property type="match status" value="1"/>
</dbReference>
<feature type="domain" description="Sialate O-acetylesterase" evidence="2">
    <location>
        <begin position="77"/>
        <end position="328"/>
    </location>
</feature>
<dbReference type="InterPro" id="IPR039329">
    <property type="entry name" value="SIAE"/>
</dbReference>
<dbReference type="GO" id="GO:0005975">
    <property type="term" value="P:carbohydrate metabolic process"/>
    <property type="evidence" value="ECO:0007669"/>
    <property type="project" value="TreeGrafter"/>
</dbReference>
<dbReference type="AlphaFoldDB" id="A0A4Q5LLR3"/>
<evidence type="ECO:0000256" key="1">
    <source>
        <dbReference type="ARBA" id="ARBA00022801"/>
    </source>
</evidence>
<dbReference type="Gene3D" id="3.40.50.1110">
    <property type="entry name" value="SGNH hydrolase"/>
    <property type="match status" value="1"/>
</dbReference>
<accession>A0A4Q5LLR3</accession>
<dbReference type="OrthoDB" id="9816001at2"/>
<gene>
    <name evidence="3" type="ORF">EWM62_13500</name>
</gene>
<dbReference type="SUPFAM" id="SSF52266">
    <property type="entry name" value="SGNH hydrolase"/>
    <property type="match status" value="1"/>
</dbReference>
<organism evidence="3 4">
    <name type="scientific">Mucilaginibacter terrigena</name>
    <dbReference type="NCBI Taxonomy" id="2492395"/>
    <lineage>
        <taxon>Bacteria</taxon>
        <taxon>Pseudomonadati</taxon>
        <taxon>Bacteroidota</taxon>
        <taxon>Sphingobacteriia</taxon>
        <taxon>Sphingobacteriales</taxon>
        <taxon>Sphingobacteriaceae</taxon>
        <taxon>Mucilaginibacter</taxon>
    </lineage>
</organism>
<sequence>MVIQRDKPAKIWGYAKAQSTITVTASWAGAPITATTSANGEWEAIIPAAPANATAQNISISTPGETTVKLDNILIGDVWICSGQSNMAMPVGKLPPSFGGVENYEAEIAAANYPQIRAFTVKEDYQDKPLAQFTNPSAWVTCSPSTAGGLSATAYFFARKLHTDLNVPIGIIVSAVNGSWCETWTNKAALQASPATSGYVGQHQSSALFNGMIAPLTKMTIKGFTWYQGENNQKMVPVTDYTSLNIALINGWRTEFAQGELPFYYVQITPFDDGGAGNSTQNYLAKFRETQANVRKGTPSAGMVVTLDIGEADNHHPKYKKQVGERLALLALNKTYAENVPDTGPQYASFSQSGNKVTIDFVSGTANGLNTIAGAPIKQYFFVAGADQVFRQATANISGDKILLVAPADTPLPVVAVRYAFTNFPITNLQNNAGLPMEPFRTDNWNN</sequence>
<dbReference type="GO" id="GO:0001681">
    <property type="term" value="F:sialate O-acetylesterase activity"/>
    <property type="evidence" value="ECO:0007669"/>
    <property type="project" value="InterPro"/>
</dbReference>
<protein>
    <submittedName>
        <fullName evidence="3">Sialate O-acetylesterase</fullName>
    </submittedName>
</protein>
<evidence type="ECO:0000313" key="3">
    <source>
        <dbReference type="EMBL" id="RYU89642.1"/>
    </source>
</evidence>
<comment type="caution">
    <text evidence="3">The sequence shown here is derived from an EMBL/GenBank/DDBJ whole genome shotgun (WGS) entry which is preliminary data.</text>
</comment>
<keyword evidence="1" id="KW-0378">Hydrolase</keyword>
<dbReference type="InterPro" id="IPR036514">
    <property type="entry name" value="SGNH_hydro_sf"/>
</dbReference>
<dbReference type="EMBL" id="SEWG01000005">
    <property type="protein sequence ID" value="RYU89642.1"/>
    <property type="molecule type" value="Genomic_DNA"/>
</dbReference>
<proteinExistence type="predicted"/>
<name>A0A4Q5LLR3_9SPHI</name>
<dbReference type="PANTHER" id="PTHR22901:SF0">
    <property type="entry name" value="SIALATE O-ACETYLESTERASE"/>
    <property type="match status" value="1"/>
</dbReference>